<evidence type="ECO:0000259" key="3">
    <source>
        <dbReference type="Pfam" id="PF25917"/>
    </source>
</evidence>
<feature type="domain" description="Multidrug resistance protein MdtA-like barrel-sandwich hybrid" evidence="3">
    <location>
        <begin position="55"/>
        <end position="194"/>
    </location>
</feature>
<gene>
    <name evidence="5" type="ORF">RCF98_15100</name>
</gene>
<comment type="similarity">
    <text evidence="1">Belongs to the membrane fusion protein (MFP) (TC 8.A.1) family.</text>
</comment>
<dbReference type="InterPro" id="IPR058792">
    <property type="entry name" value="Beta-barrel_RND_2"/>
</dbReference>
<name>A0ABY9MNQ1_9GAMM</name>
<dbReference type="InterPro" id="IPR006143">
    <property type="entry name" value="RND_pump_MFP"/>
</dbReference>
<evidence type="ECO:0000313" key="5">
    <source>
        <dbReference type="EMBL" id="WML90284.1"/>
    </source>
</evidence>
<dbReference type="EMBL" id="CP133218">
    <property type="protein sequence ID" value="WML90284.1"/>
    <property type="molecule type" value="Genomic_DNA"/>
</dbReference>
<protein>
    <submittedName>
        <fullName evidence="5">Efflux RND transporter periplasmic adaptor subunit</fullName>
    </submittedName>
</protein>
<dbReference type="InterPro" id="IPR058625">
    <property type="entry name" value="MdtA-like_BSH"/>
</dbReference>
<dbReference type="Gene3D" id="1.10.287.470">
    <property type="entry name" value="Helix hairpin bin"/>
    <property type="match status" value="1"/>
</dbReference>
<feature type="domain" description="CusB-like beta-barrel" evidence="4">
    <location>
        <begin position="203"/>
        <end position="275"/>
    </location>
</feature>
<sequence>MKKIIPLLLLLTLGACKEPEIPATVIRPAQVWTISDQATTRNGVTYSGETKAREEADLAFRVSGKVITRKVDPGDSVKAGQVLASLDTTDLNLNINTARASLAAAEADFTQAKTELARVSTLRRKQFIGQASLDSAQAAHDAAAAKVASAKAQLKLSGNQASYTELRAEQPGIITQVNIEAGQVIAAGTPAAHIAYAGERDIHIRVGEATAQTLQTGALTDIKLWSQPDTVFQGKVREISPATDTTRSFLVKISLLNPPADLRLGVTADVSLASTTTEASHWLPASALFQQGQQTAVWVVNADQQVQLLPIKVLAYHESGVTVTGLQPGTKVIAAGVHKLSAGQVINPVPYDGTDAERSRSEAGA</sequence>
<dbReference type="RefSeq" id="WP_051543339.1">
    <property type="nucleotide sequence ID" value="NZ_CP133218.1"/>
</dbReference>
<accession>A0ABY9MNQ1</accession>
<proteinExistence type="inferred from homology"/>
<dbReference type="SUPFAM" id="SSF111369">
    <property type="entry name" value="HlyD-like secretion proteins"/>
    <property type="match status" value="1"/>
</dbReference>
<dbReference type="Gene3D" id="2.40.420.20">
    <property type="match status" value="1"/>
</dbReference>
<reference evidence="5 6" key="1">
    <citation type="submission" date="2023-08" db="EMBL/GenBank/DDBJ databases">
        <title>New molecular markers tilS and rpoB for phylogenetic and monitoring studies of the genus Thiothrix biodiversity.</title>
        <authorList>
            <person name="Ravin N.V."/>
            <person name="Smolyakov D."/>
            <person name="Markov N.D."/>
            <person name="Beletsky A.V."/>
            <person name="Mardanov A.V."/>
            <person name="Rudenko T.S."/>
            <person name="Grabovich M.Y."/>
        </authorList>
    </citation>
    <scope>NUCLEOTIDE SEQUENCE [LARGE SCALE GENOMIC DNA]</scope>
    <source>
        <strain evidence="5 6">MK1</strain>
    </source>
</reference>
<evidence type="ECO:0000256" key="1">
    <source>
        <dbReference type="ARBA" id="ARBA00009477"/>
    </source>
</evidence>
<evidence type="ECO:0000256" key="2">
    <source>
        <dbReference type="SAM" id="Coils"/>
    </source>
</evidence>
<keyword evidence="2" id="KW-0175">Coiled coil</keyword>
<evidence type="ECO:0000313" key="6">
    <source>
        <dbReference type="Proteomes" id="UP001236657"/>
    </source>
</evidence>
<dbReference type="NCBIfam" id="TIGR01730">
    <property type="entry name" value="RND_mfp"/>
    <property type="match status" value="1"/>
</dbReference>
<dbReference type="Proteomes" id="UP001236657">
    <property type="component" value="Chromosome"/>
</dbReference>
<dbReference type="Pfam" id="PF25954">
    <property type="entry name" value="Beta-barrel_RND_2"/>
    <property type="match status" value="1"/>
</dbReference>
<organism evidence="5 6">
    <name type="scientific">Thiothrix lacustris</name>
    <dbReference type="NCBI Taxonomy" id="525917"/>
    <lineage>
        <taxon>Bacteria</taxon>
        <taxon>Pseudomonadati</taxon>
        <taxon>Pseudomonadota</taxon>
        <taxon>Gammaproteobacteria</taxon>
        <taxon>Thiotrichales</taxon>
        <taxon>Thiotrichaceae</taxon>
        <taxon>Thiothrix</taxon>
    </lineage>
</organism>
<feature type="coiled-coil region" evidence="2">
    <location>
        <begin position="95"/>
        <end position="153"/>
    </location>
</feature>
<dbReference type="PANTHER" id="PTHR30469:SF15">
    <property type="entry name" value="HLYD FAMILY OF SECRETION PROTEINS"/>
    <property type="match status" value="1"/>
</dbReference>
<dbReference type="PROSITE" id="PS51257">
    <property type="entry name" value="PROKAR_LIPOPROTEIN"/>
    <property type="match status" value="1"/>
</dbReference>
<dbReference type="Gene3D" id="2.40.30.170">
    <property type="match status" value="1"/>
</dbReference>
<evidence type="ECO:0000259" key="4">
    <source>
        <dbReference type="Pfam" id="PF25954"/>
    </source>
</evidence>
<keyword evidence="6" id="KW-1185">Reference proteome</keyword>
<dbReference type="PANTHER" id="PTHR30469">
    <property type="entry name" value="MULTIDRUG RESISTANCE PROTEIN MDTA"/>
    <property type="match status" value="1"/>
</dbReference>
<dbReference type="Gene3D" id="2.40.50.100">
    <property type="match status" value="1"/>
</dbReference>
<dbReference type="Pfam" id="PF25917">
    <property type="entry name" value="BSH_RND"/>
    <property type="match status" value="1"/>
</dbReference>